<dbReference type="EMBL" id="CP050964">
    <property type="protein sequence ID" value="QIX89150.1"/>
    <property type="molecule type" value="Genomic_DNA"/>
</dbReference>
<proteinExistence type="predicted"/>
<evidence type="ECO:0000313" key="2">
    <source>
        <dbReference type="Proteomes" id="UP000501069"/>
    </source>
</evidence>
<organism evidence="1 2">
    <name type="scientific">Enterocloster clostridioformis</name>
    <dbReference type="NCBI Taxonomy" id="1531"/>
    <lineage>
        <taxon>Bacteria</taxon>
        <taxon>Bacillati</taxon>
        <taxon>Bacillota</taxon>
        <taxon>Clostridia</taxon>
        <taxon>Lachnospirales</taxon>
        <taxon>Lachnospiraceae</taxon>
        <taxon>Enterocloster</taxon>
    </lineage>
</organism>
<dbReference type="RefSeq" id="WP_003523691.1">
    <property type="nucleotide sequence ID" value="NZ_CABKQO010000001.1"/>
</dbReference>
<dbReference type="GeneID" id="57959580"/>
<protein>
    <submittedName>
        <fullName evidence="1">Uncharacterized protein</fullName>
    </submittedName>
</protein>
<evidence type="ECO:0000313" key="1">
    <source>
        <dbReference type="EMBL" id="QIX89150.1"/>
    </source>
</evidence>
<gene>
    <name evidence="1" type="ORF">FOC47_00255</name>
</gene>
<dbReference type="AlphaFoldDB" id="A0AAP9S5C7"/>
<sequence>MTELLSITPVIMTKAQAQKILDSMKDTDYIFVGLIDYDKNRTVSGLKPVKKKKGKRFVDRAQTVVFIGDQKKVFSHMDLHNTALQDIKNIQCRGVIKTIMLPGI</sequence>
<reference evidence="1 2" key="1">
    <citation type="submission" date="2019-11" db="EMBL/GenBank/DDBJ databases">
        <title>FDA dAtabase for Regulatory Grade micrObial Sequences (FDA-ARGOS): Supporting development and validation of Infectious Disease Dx tests.</title>
        <authorList>
            <person name="Turner S."/>
            <person name="Byrd R."/>
            <person name="Tallon L."/>
            <person name="Sadzewicz L."/>
            <person name="Vavikolanu K."/>
            <person name="Mehta A."/>
            <person name="Aluvathingal J."/>
            <person name="Nadendla S."/>
            <person name="Myers T."/>
            <person name="Yan Y."/>
            <person name="Sichtig H."/>
        </authorList>
    </citation>
    <scope>NUCLEOTIDE SEQUENCE [LARGE SCALE GENOMIC DNA]</scope>
    <source>
        <strain evidence="1 2">FDAARGOS_739</strain>
    </source>
</reference>
<name>A0AAP9S5C7_9FIRM</name>
<dbReference type="Proteomes" id="UP000501069">
    <property type="component" value="Chromosome"/>
</dbReference>
<accession>A0AAP9S5C7</accession>